<protein>
    <submittedName>
        <fullName evidence="1">Uncharacterized protein</fullName>
    </submittedName>
</protein>
<name>A0A0A9G7V4_ARUDO</name>
<organism evidence="1">
    <name type="scientific">Arundo donax</name>
    <name type="common">Giant reed</name>
    <name type="synonym">Donax arundinaceus</name>
    <dbReference type="NCBI Taxonomy" id="35708"/>
    <lineage>
        <taxon>Eukaryota</taxon>
        <taxon>Viridiplantae</taxon>
        <taxon>Streptophyta</taxon>
        <taxon>Embryophyta</taxon>
        <taxon>Tracheophyta</taxon>
        <taxon>Spermatophyta</taxon>
        <taxon>Magnoliopsida</taxon>
        <taxon>Liliopsida</taxon>
        <taxon>Poales</taxon>
        <taxon>Poaceae</taxon>
        <taxon>PACMAD clade</taxon>
        <taxon>Arundinoideae</taxon>
        <taxon>Arundineae</taxon>
        <taxon>Arundo</taxon>
    </lineage>
</organism>
<proteinExistence type="predicted"/>
<dbReference type="EMBL" id="GBRH01176761">
    <property type="protein sequence ID" value="JAE21135.1"/>
    <property type="molecule type" value="Transcribed_RNA"/>
</dbReference>
<evidence type="ECO:0000313" key="1">
    <source>
        <dbReference type="EMBL" id="JAE21135.1"/>
    </source>
</evidence>
<accession>A0A0A9G7V4</accession>
<reference evidence="1" key="1">
    <citation type="submission" date="2014-09" db="EMBL/GenBank/DDBJ databases">
        <authorList>
            <person name="Magalhaes I.L.F."/>
            <person name="Oliveira U."/>
            <person name="Santos F.R."/>
            <person name="Vidigal T.H.D.A."/>
            <person name="Brescovit A.D."/>
            <person name="Santos A.J."/>
        </authorList>
    </citation>
    <scope>NUCLEOTIDE SEQUENCE</scope>
    <source>
        <tissue evidence="1">Shoot tissue taken approximately 20 cm above the soil surface</tissue>
    </source>
</reference>
<sequence length="85" mass="9126">MLKLPLKSEEDAAVARETVAMPASSANVVLSKDSSEDWSGSEDWSDLEDVSKETNLAVGRLQVMLLRQAGWVDTDAGSEGQVEGM</sequence>
<reference evidence="1" key="2">
    <citation type="journal article" date="2015" name="Data Brief">
        <title>Shoot transcriptome of the giant reed, Arundo donax.</title>
        <authorList>
            <person name="Barrero R.A."/>
            <person name="Guerrero F.D."/>
            <person name="Moolhuijzen P."/>
            <person name="Goolsby J.A."/>
            <person name="Tidwell J."/>
            <person name="Bellgard S.E."/>
            <person name="Bellgard M.I."/>
        </authorList>
    </citation>
    <scope>NUCLEOTIDE SEQUENCE</scope>
    <source>
        <tissue evidence="1">Shoot tissue taken approximately 20 cm above the soil surface</tissue>
    </source>
</reference>
<dbReference type="AlphaFoldDB" id="A0A0A9G7V4"/>